<dbReference type="InterPro" id="IPR011011">
    <property type="entry name" value="Znf_FYVE_PHD"/>
</dbReference>
<dbReference type="RefSeq" id="XP_062713997.1">
    <property type="nucleotide sequence ID" value="XM_062858013.1"/>
</dbReference>
<dbReference type="Pfam" id="PF00628">
    <property type="entry name" value="PHD"/>
    <property type="match status" value="1"/>
</dbReference>
<proteinExistence type="predicted"/>
<dbReference type="CDD" id="cd01644">
    <property type="entry name" value="RT_pepA17"/>
    <property type="match status" value="1"/>
</dbReference>
<evidence type="ECO:0000256" key="4">
    <source>
        <dbReference type="SAM" id="MobiDB-lite"/>
    </source>
</evidence>
<dbReference type="InterPro" id="IPR005312">
    <property type="entry name" value="DUF1759"/>
</dbReference>
<dbReference type="SUPFAM" id="SSF56672">
    <property type="entry name" value="DNA/RNA polymerases"/>
    <property type="match status" value="1"/>
</dbReference>
<dbReference type="InterPro" id="IPR013083">
    <property type="entry name" value="Znf_RING/FYVE/PHD"/>
</dbReference>
<dbReference type="Gene3D" id="3.30.70.270">
    <property type="match status" value="1"/>
</dbReference>
<evidence type="ECO:0000256" key="1">
    <source>
        <dbReference type="ARBA" id="ARBA00022723"/>
    </source>
</evidence>
<dbReference type="EnsemblMetazoa" id="AALFPA23_011864.R16867">
    <property type="protein sequence ID" value="AALFPA23_011864.P16867"/>
    <property type="gene ID" value="AALFPA23_011864"/>
</dbReference>
<evidence type="ECO:0000259" key="5">
    <source>
        <dbReference type="PROSITE" id="PS50994"/>
    </source>
</evidence>
<accession>A0ABM1YSV0</accession>
<feature type="compositionally biased region" description="Polar residues" evidence="4">
    <location>
        <begin position="424"/>
        <end position="440"/>
    </location>
</feature>
<dbReference type="InterPro" id="IPR001965">
    <property type="entry name" value="Znf_PHD"/>
</dbReference>
<dbReference type="PANTHER" id="PTHR47331:SF1">
    <property type="entry name" value="GAG-LIKE PROTEIN"/>
    <property type="match status" value="1"/>
</dbReference>
<dbReference type="Gene3D" id="3.10.10.10">
    <property type="entry name" value="HIV Type 1 Reverse Transcriptase, subunit A, domain 1"/>
    <property type="match status" value="1"/>
</dbReference>
<feature type="compositionally biased region" description="Basic and acidic residues" evidence="4">
    <location>
        <begin position="1"/>
        <end position="14"/>
    </location>
</feature>
<reference evidence="6" key="2">
    <citation type="submission" date="2025-05" db="UniProtKB">
        <authorList>
            <consortium name="EnsemblMetazoa"/>
        </authorList>
    </citation>
    <scope>IDENTIFICATION</scope>
    <source>
        <strain evidence="6">Foshan</strain>
    </source>
</reference>
<organism evidence="6 7">
    <name type="scientific">Aedes albopictus</name>
    <name type="common">Asian tiger mosquito</name>
    <name type="synonym">Stegomyia albopicta</name>
    <dbReference type="NCBI Taxonomy" id="7160"/>
    <lineage>
        <taxon>Eukaryota</taxon>
        <taxon>Metazoa</taxon>
        <taxon>Ecdysozoa</taxon>
        <taxon>Arthropoda</taxon>
        <taxon>Hexapoda</taxon>
        <taxon>Insecta</taxon>
        <taxon>Pterygota</taxon>
        <taxon>Neoptera</taxon>
        <taxon>Endopterygota</taxon>
        <taxon>Diptera</taxon>
        <taxon>Nematocera</taxon>
        <taxon>Culicoidea</taxon>
        <taxon>Culicidae</taxon>
        <taxon>Culicinae</taxon>
        <taxon>Aedini</taxon>
        <taxon>Aedes</taxon>
        <taxon>Stegomyia</taxon>
    </lineage>
</organism>
<dbReference type="SUPFAM" id="SSF53098">
    <property type="entry name" value="Ribonuclease H-like"/>
    <property type="match status" value="1"/>
</dbReference>
<feature type="region of interest" description="Disordered" evidence="4">
    <location>
        <begin position="127"/>
        <end position="181"/>
    </location>
</feature>
<feature type="region of interest" description="Disordered" evidence="4">
    <location>
        <begin position="302"/>
        <end position="357"/>
    </location>
</feature>
<dbReference type="Gene3D" id="3.30.40.10">
    <property type="entry name" value="Zinc/RING finger domain, C3HC4 (zinc finger)"/>
    <property type="match status" value="1"/>
</dbReference>
<dbReference type="InterPro" id="IPR008042">
    <property type="entry name" value="Retrotrans_Pao"/>
</dbReference>
<feature type="region of interest" description="Disordered" evidence="4">
    <location>
        <begin position="422"/>
        <end position="479"/>
    </location>
</feature>
<evidence type="ECO:0000313" key="6">
    <source>
        <dbReference type="EnsemblMetazoa" id="AALFPA23_011864.P16867"/>
    </source>
</evidence>
<dbReference type="Gene3D" id="3.30.420.10">
    <property type="entry name" value="Ribonuclease H-like superfamily/Ribonuclease H"/>
    <property type="match status" value="1"/>
</dbReference>
<dbReference type="PROSITE" id="PS50994">
    <property type="entry name" value="INTEGRASE"/>
    <property type="match status" value="1"/>
</dbReference>
<dbReference type="Pfam" id="PF05380">
    <property type="entry name" value="Peptidase_A17"/>
    <property type="match status" value="1"/>
</dbReference>
<dbReference type="SUPFAM" id="SSF57903">
    <property type="entry name" value="FYVE/PHD zinc finger"/>
    <property type="match status" value="1"/>
</dbReference>
<feature type="compositionally biased region" description="Basic and acidic residues" evidence="4">
    <location>
        <begin position="690"/>
        <end position="700"/>
    </location>
</feature>
<feature type="domain" description="Integrase catalytic" evidence="5">
    <location>
        <begin position="1785"/>
        <end position="1977"/>
    </location>
</feature>
<keyword evidence="1" id="KW-0479">Metal-binding</keyword>
<evidence type="ECO:0000256" key="2">
    <source>
        <dbReference type="ARBA" id="ARBA00022771"/>
    </source>
</evidence>
<dbReference type="InterPro" id="IPR012337">
    <property type="entry name" value="RNaseH-like_sf"/>
</dbReference>
<reference evidence="7" key="1">
    <citation type="journal article" date="2015" name="Proc. Natl. Acad. Sci. U.S.A.">
        <title>Genome sequence of the Asian Tiger mosquito, Aedes albopictus, reveals insights into its biology, genetics, and evolution.</title>
        <authorList>
            <person name="Chen X.G."/>
            <person name="Jiang X."/>
            <person name="Gu J."/>
            <person name="Xu M."/>
            <person name="Wu Y."/>
            <person name="Deng Y."/>
            <person name="Zhang C."/>
            <person name="Bonizzoni M."/>
            <person name="Dermauw W."/>
            <person name="Vontas J."/>
            <person name="Armbruster P."/>
            <person name="Huang X."/>
            <person name="Yang Y."/>
            <person name="Zhang H."/>
            <person name="He W."/>
            <person name="Peng H."/>
            <person name="Liu Y."/>
            <person name="Wu K."/>
            <person name="Chen J."/>
            <person name="Lirakis M."/>
            <person name="Topalis P."/>
            <person name="Van Leeuwen T."/>
            <person name="Hall A.B."/>
            <person name="Jiang X."/>
            <person name="Thorpe C."/>
            <person name="Mueller R.L."/>
            <person name="Sun C."/>
            <person name="Waterhouse R.M."/>
            <person name="Yan G."/>
            <person name="Tu Z.J."/>
            <person name="Fang X."/>
            <person name="James A.A."/>
        </authorList>
    </citation>
    <scope>NUCLEOTIDE SEQUENCE [LARGE SCALE GENOMIC DNA]</scope>
    <source>
        <strain evidence="7">Foshan</strain>
    </source>
</reference>
<dbReference type="Pfam" id="PF18701">
    <property type="entry name" value="DUF5641"/>
    <property type="match status" value="1"/>
</dbReference>
<dbReference type="PANTHER" id="PTHR47331">
    <property type="entry name" value="PHD-TYPE DOMAIN-CONTAINING PROTEIN"/>
    <property type="match status" value="1"/>
</dbReference>
<feature type="region of interest" description="Disordered" evidence="4">
    <location>
        <begin position="660"/>
        <end position="701"/>
    </location>
</feature>
<feature type="region of interest" description="Disordered" evidence="4">
    <location>
        <begin position="1"/>
        <end position="23"/>
    </location>
</feature>
<dbReference type="InterPro" id="IPR001584">
    <property type="entry name" value="Integrase_cat-core"/>
</dbReference>
<dbReference type="InterPro" id="IPR040676">
    <property type="entry name" value="DUF5641"/>
</dbReference>
<dbReference type="InterPro" id="IPR019787">
    <property type="entry name" value="Znf_PHD-finger"/>
</dbReference>
<dbReference type="SMART" id="SM00249">
    <property type="entry name" value="PHD"/>
    <property type="match status" value="1"/>
</dbReference>
<dbReference type="Pfam" id="PF03564">
    <property type="entry name" value="DUF1759"/>
    <property type="match status" value="1"/>
</dbReference>
<dbReference type="GeneID" id="134290810"/>
<feature type="compositionally biased region" description="Basic and acidic residues" evidence="4">
    <location>
        <begin position="127"/>
        <end position="136"/>
    </location>
</feature>
<evidence type="ECO:0000256" key="3">
    <source>
        <dbReference type="ARBA" id="ARBA00022833"/>
    </source>
</evidence>
<sequence>MDGIQDKEGSKGRNGEQSSCPDCQRPDSAEDMVQCDHCDVWKHFTCASVNASVAGRAFVCGDCSAQHSDDAITVHSESSRASSTSVFSVCLSQLVERQHMERARMELELQRRHLDEQQKLIDKALDGEEAENHHSDGLSGGTTNEVTPPAPSKRLATPPPPGAPLASSDRRSKALSDTPKSAAPVVVSIPLTALEPNSVKLLQGMKDPQVALRELRARVELCEKRANPTPDDLVDLQAQLELCRKILEGIQTSTSTNESVQRPDASSTMKLQPPKPAASTSRMVKQTGAIPKTNRSLLTVPQEDLMQPNSPSREGAVGGANRPSDFWPLKLPVSQSGGPSESRAFESSKMRPKLLEPPGKRQALSNLFENTTLFASGDCPTTNFPTTREQQRVDARPGESCLPPTHSHEQLRDTLAHSGYATLPYSQPERNSTGMQTRNCPSRVVVSTPPPRQSDSSQPNQVISQPDPFRPTQQQLAARQSLAKDLPRFSGDPAEWPIFISNYRYTAEACGFSDGENMLRLQRCLTGSALETVRSRLVLPAAVPQVIETLRMRFGQPELLINALLRKVRDIPAPRPDRLEGLIDFGMAVQALCDHIEAANERAHLSNPSLLQELVAKLPADQRIMWAGYKRGFPHADLKTFGDYMSSVVRDATSVVTFEPDTRRSGARDRPRQKGFINSHATDSSSRSGDSSREPKETPKQFDCAHCNKCGHRVRDCNAFKQLNVDDRWRRVRSLGLCQNCLFSHGRRACRGRKTCDIEGCQFRHHPLLHSPRGPPKSSEHTMQVAENHTHRRLTSPTLFRIIPVTLHGTKGSINTFAFLDEGSDLTLIESDLVASLGVEGTQLPLCLRWTGNTSRVEKESQQITIEIAGIGLDKRHKLLNARTVNSLGLPRQTFEVEDAVKKHKHLQGIPLSSYRDAVPKILIGVDNLRLALPLKVREGDGPAPVAVKTRLSWCVYGPRGSSSLESHSFHICECSCDETLHEAVKDFFAIEGAGAGPTATSMKKEDERALTIMEATTHRVGNRFETGLIWKEDHVEFPNSYSMAVRRLECLERRMERDPGLKENLHRQIQEYEAKGYAHKATAAEMEAADPRRVWHLPVGAVINPKKPGKVRVIWDAAAKVDGVSLNSALLKGPDQLSSLPAILFRFRLYQVAVSSDIQEIFHQILMREADKNSQRFLWRNNPSEKPTVYLMDVATFGSTCSPASAQFVKNRNAEQHRELYPEAVKAIIDDHYVDDYLASFGKEEEAAKAARDVRHVHGNGGFKLHNWSNSCTVLERLGEVPLAEEKQLKLVDGVATERVLGMLWCPSTDELSFSTQMSEEVQALIKASTRPTKRQVLRCVMTLFDPLGLLSPFLIHGKVLIQDIWREGTEWDEQVSTDISAKWQRWVQMIEYISGVRIPRCYFRHANQKTYLNSELHVFVDASEVAYSCVIYLRTLDTEADPQCCLIAAKSKVAPLKPWSIPRLELQGCVLGVRWSKFVRENHGVPVSKMVFWTDSRTALAWIKADPWNYRQFVSFRVAEILENTTASDWRWVPSKSNPADEATKWGSGPYFDPNSKWFQGPEFLRLPETQWPRPKEPVTATLEEIRASILHHCSIEPVIDFVRFSSWNRLLRATAFALRFVNNTDKTQTKYAGQLQQAELRAAEITIFKLVQRESYPDEIAALSTKASNETGQEAIGKQSSIYRLMPILDENGLMRERGRIGTAGDICYSVRHPIILPRKHQVTELLVYRYHQQYRHGNAETVVNEIRQVYNIPRLRLIVKKVSRDCPFCKIRRARPAIPPMAPLPAARLAHHERAFTYTGVDYFGPLLVKLGRSNVKRWIALFTCLTVRAVHLEVAYTLSTKSCISCVRRFVGRRGSPAEFFSDNGTNFQGAERVLQHQISQGLSATFTNTDTKWNFIPPGAPHMGGAWERLVQSVKVAIAEAYSEGKLDDEGLQTLVVEAEHMVNSRPLTYLPLDAVEAEALTPNHFLLLSSSSTKQYGKEAASTVHGSSSELIRREILGTWELIQRQLNVFWKRWLTEYLPVIRRQPKWFDETRSLVPGDLVLVAEPTKRNGWERGRIIRVVPSPDGRYRRAVVQIGTKTLLRPVSRLALLDLQEFRETPEDSGPHPGETVGAGIGKLAVLPCAATKASRPRAKATQRYL</sequence>
<feature type="region of interest" description="Disordered" evidence="4">
    <location>
        <begin position="253"/>
        <end position="284"/>
    </location>
</feature>
<dbReference type="CDD" id="cd15517">
    <property type="entry name" value="PHD_TCF19_like"/>
    <property type="match status" value="1"/>
</dbReference>
<feature type="compositionally biased region" description="Polar residues" evidence="4">
    <location>
        <begin position="253"/>
        <end position="270"/>
    </location>
</feature>
<keyword evidence="3" id="KW-0862">Zinc</keyword>
<dbReference type="InterPro" id="IPR043128">
    <property type="entry name" value="Rev_trsase/Diguanyl_cyclase"/>
</dbReference>
<dbReference type="InterPro" id="IPR036397">
    <property type="entry name" value="RNaseH_sf"/>
</dbReference>
<protein>
    <recommendedName>
        <fullName evidence="5">Integrase catalytic domain-containing protein</fullName>
    </recommendedName>
</protein>
<evidence type="ECO:0000313" key="7">
    <source>
        <dbReference type="Proteomes" id="UP000069940"/>
    </source>
</evidence>
<dbReference type="Proteomes" id="UP000069940">
    <property type="component" value="Unassembled WGS sequence"/>
</dbReference>
<keyword evidence="7" id="KW-1185">Reference proteome</keyword>
<keyword evidence="2" id="KW-0863">Zinc-finger</keyword>
<name>A0ABM1YSV0_AEDAL</name>
<dbReference type="InterPro" id="IPR043502">
    <property type="entry name" value="DNA/RNA_pol_sf"/>
</dbReference>
<feature type="compositionally biased region" description="Basic and acidic residues" evidence="4">
    <location>
        <begin position="660"/>
        <end position="672"/>
    </location>
</feature>
<feature type="compositionally biased region" description="Polar residues" evidence="4">
    <location>
        <begin position="453"/>
        <end position="464"/>
    </location>
</feature>